<name>J5QVN2_TRIAS</name>
<dbReference type="AlphaFoldDB" id="J5QVN2"/>
<feature type="region of interest" description="Disordered" evidence="1">
    <location>
        <begin position="194"/>
        <end position="233"/>
    </location>
</feature>
<feature type="compositionally biased region" description="Low complexity" evidence="1">
    <location>
        <begin position="146"/>
        <end position="160"/>
    </location>
</feature>
<feature type="compositionally biased region" description="Basic and acidic residues" evidence="1">
    <location>
        <begin position="62"/>
        <end position="71"/>
    </location>
</feature>
<dbReference type="OrthoDB" id="2596694at2759"/>
<reference evidence="2 3" key="1">
    <citation type="journal article" date="2012" name="Eukaryot. Cell">
        <title>Draft genome sequence of CBS 2479, the standard type strain of Trichosporon asahii.</title>
        <authorList>
            <person name="Yang R.Y."/>
            <person name="Li H.T."/>
            <person name="Zhu H."/>
            <person name="Zhou G.P."/>
            <person name="Wang M."/>
            <person name="Wang L."/>
        </authorList>
    </citation>
    <scope>NUCLEOTIDE SEQUENCE [LARGE SCALE GENOMIC DNA]</scope>
    <source>
        <strain evidence="3">ATCC 90039 / CBS 2479 / JCM 2466 / KCTC 7840 / NCYC 2677 / UAMH 7654</strain>
    </source>
</reference>
<accession>J5QVN2</accession>
<dbReference type="HOGENOM" id="CLU_934429_0_0_1"/>
<gene>
    <name evidence="2" type="ORF">A1Q1_01550</name>
</gene>
<sequence>MSASSPIQSPRTPTSSASSSNSSRHTFGADASPALHQYSDALRRAMEARFQAVARAGSNAKLPEDAAHDPDYGYDENPFDTRARLLQSFGDKLEGASRSSESISSEPTVDGPPTPEHPAEPLNNMNAMEVTLNSPIDESFIEFGRSRTSSSYPSSLEPDSALMSRSASYNGCDTPSSEASFEAGRASDYLSLYGRTRSPSATPSSIGSARFRQQLTPLTPLTPGSNSRRRRYHPYQETTCEWDEAVLTRTTSETMLLAAGLGAQRQRRRRVDAGAAPASGTPAAPSSAPHPSAQVQAA</sequence>
<feature type="region of interest" description="Disordered" evidence="1">
    <location>
        <begin position="55"/>
        <end position="123"/>
    </location>
</feature>
<dbReference type="KEGG" id="tasa:A1Q1_01550"/>
<comment type="caution">
    <text evidence="2">The sequence shown here is derived from an EMBL/GenBank/DDBJ whole genome shotgun (WGS) entry which is preliminary data.</text>
</comment>
<feature type="compositionally biased region" description="Polar residues" evidence="1">
    <location>
        <begin position="197"/>
        <end position="226"/>
    </location>
</feature>
<dbReference type="RefSeq" id="XP_014180064.1">
    <property type="nucleotide sequence ID" value="XM_014324589.1"/>
</dbReference>
<dbReference type="EMBL" id="ALBS01000173">
    <property type="protein sequence ID" value="EJT49348.1"/>
    <property type="molecule type" value="Genomic_DNA"/>
</dbReference>
<evidence type="ECO:0000313" key="2">
    <source>
        <dbReference type="EMBL" id="EJT49348.1"/>
    </source>
</evidence>
<feature type="compositionally biased region" description="Low complexity" evidence="1">
    <location>
        <begin position="273"/>
        <end position="298"/>
    </location>
</feature>
<feature type="compositionally biased region" description="Low complexity" evidence="1">
    <location>
        <begin position="97"/>
        <end position="106"/>
    </location>
</feature>
<feature type="region of interest" description="Disordered" evidence="1">
    <location>
        <begin position="145"/>
        <end position="181"/>
    </location>
</feature>
<proteinExistence type="predicted"/>
<dbReference type="VEuPathDB" id="FungiDB:A1Q1_01550"/>
<organism evidence="2 3">
    <name type="scientific">Trichosporon asahii var. asahii (strain ATCC 90039 / CBS 2479 / JCM 2466 / KCTC 7840 / NBRC 103889/ NCYC 2677 / UAMH 7654)</name>
    <name type="common">Yeast</name>
    <dbReference type="NCBI Taxonomy" id="1186058"/>
    <lineage>
        <taxon>Eukaryota</taxon>
        <taxon>Fungi</taxon>
        <taxon>Dikarya</taxon>
        <taxon>Basidiomycota</taxon>
        <taxon>Agaricomycotina</taxon>
        <taxon>Tremellomycetes</taxon>
        <taxon>Trichosporonales</taxon>
        <taxon>Trichosporonaceae</taxon>
        <taxon>Trichosporon</taxon>
    </lineage>
</organism>
<evidence type="ECO:0000256" key="1">
    <source>
        <dbReference type="SAM" id="MobiDB-lite"/>
    </source>
</evidence>
<feature type="compositionally biased region" description="Low complexity" evidence="1">
    <location>
        <begin position="9"/>
        <end position="24"/>
    </location>
</feature>
<dbReference type="GeneID" id="25985064"/>
<feature type="region of interest" description="Disordered" evidence="1">
    <location>
        <begin position="259"/>
        <end position="298"/>
    </location>
</feature>
<feature type="compositionally biased region" description="Polar residues" evidence="1">
    <location>
        <begin position="163"/>
        <end position="179"/>
    </location>
</feature>
<protein>
    <submittedName>
        <fullName evidence="2">Uncharacterized protein</fullName>
    </submittedName>
</protein>
<feature type="region of interest" description="Disordered" evidence="1">
    <location>
        <begin position="1"/>
        <end position="33"/>
    </location>
</feature>
<dbReference type="Proteomes" id="UP000002748">
    <property type="component" value="Unassembled WGS sequence"/>
</dbReference>
<evidence type="ECO:0000313" key="3">
    <source>
        <dbReference type="Proteomes" id="UP000002748"/>
    </source>
</evidence>